<proteinExistence type="predicted"/>
<keyword evidence="2" id="KW-1185">Reference proteome</keyword>
<reference evidence="1" key="2">
    <citation type="submission" date="2021-09" db="EMBL/GenBank/DDBJ databases">
        <authorList>
            <person name="Jia N."/>
            <person name="Wang J."/>
            <person name="Shi W."/>
            <person name="Du L."/>
            <person name="Sun Y."/>
            <person name="Zhan W."/>
            <person name="Jiang J."/>
            <person name="Wang Q."/>
            <person name="Zhang B."/>
            <person name="Ji P."/>
            <person name="Sakyi L.B."/>
            <person name="Cui X."/>
            <person name="Yuan T."/>
            <person name="Jiang B."/>
            <person name="Yang W."/>
            <person name="Lam T.T.-Y."/>
            <person name="Chang Q."/>
            <person name="Ding S."/>
            <person name="Wang X."/>
            <person name="Zhu J."/>
            <person name="Ruan X."/>
            <person name="Zhao L."/>
            <person name="Wei J."/>
            <person name="Que T."/>
            <person name="Du C."/>
            <person name="Cheng J."/>
            <person name="Dai P."/>
            <person name="Han X."/>
            <person name="Huang E."/>
            <person name="Gao Y."/>
            <person name="Liu J."/>
            <person name="Shao H."/>
            <person name="Ye R."/>
            <person name="Li L."/>
            <person name="Wei W."/>
            <person name="Wang X."/>
            <person name="Wang C."/>
            <person name="Huo Q."/>
            <person name="Li W."/>
            <person name="Guo W."/>
            <person name="Chen H."/>
            <person name="Chen S."/>
            <person name="Zhou L."/>
            <person name="Zhou L."/>
            <person name="Ni X."/>
            <person name="Tian J."/>
            <person name="Zhou Y."/>
            <person name="Sheng Y."/>
            <person name="Liu T."/>
            <person name="Pan Y."/>
            <person name="Xia L."/>
            <person name="Li J."/>
            <person name="Zhao F."/>
            <person name="Cao W."/>
        </authorList>
    </citation>
    <scope>NUCLEOTIDE SEQUENCE</scope>
    <source>
        <strain evidence="1">Rmic-2018</strain>
        <tissue evidence="1">Larvae</tissue>
    </source>
</reference>
<accession>A0A9J6DXZ4</accession>
<dbReference type="AlphaFoldDB" id="A0A9J6DXZ4"/>
<dbReference type="Proteomes" id="UP000821866">
    <property type="component" value="Unassembled WGS sequence"/>
</dbReference>
<protein>
    <submittedName>
        <fullName evidence="1">Uncharacterized protein</fullName>
    </submittedName>
</protein>
<gene>
    <name evidence="1" type="ORF">HPB51_024311</name>
</gene>
<sequence>MASGPTTAADHKPRLQGFVEELLLGTDDSAMERKRMAAVVRDQVMVTPLPTAPHVEAWTEEDYGEYLFTGFLVLVPRRNFGVLGVGTTESLFTCTPLLSAVPSLSVEQLLPEKLVPVHLLVTDSCSLRRCFLRHSTLKPWVAAAGGDGVLRPSFFFLGVTAQLNPNTTQTTDLLSKKESFKSREALSHQVREMHSAELLQE</sequence>
<reference evidence="1" key="1">
    <citation type="journal article" date="2020" name="Cell">
        <title>Large-Scale Comparative Analyses of Tick Genomes Elucidate Their Genetic Diversity and Vector Capacities.</title>
        <authorList>
            <consortium name="Tick Genome and Microbiome Consortium (TIGMIC)"/>
            <person name="Jia N."/>
            <person name="Wang J."/>
            <person name="Shi W."/>
            <person name="Du L."/>
            <person name="Sun Y."/>
            <person name="Zhan W."/>
            <person name="Jiang J.F."/>
            <person name="Wang Q."/>
            <person name="Zhang B."/>
            <person name="Ji P."/>
            <person name="Bell-Sakyi L."/>
            <person name="Cui X.M."/>
            <person name="Yuan T.T."/>
            <person name="Jiang B.G."/>
            <person name="Yang W.F."/>
            <person name="Lam T.T."/>
            <person name="Chang Q.C."/>
            <person name="Ding S.J."/>
            <person name="Wang X.J."/>
            <person name="Zhu J.G."/>
            <person name="Ruan X.D."/>
            <person name="Zhao L."/>
            <person name="Wei J.T."/>
            <person name="Ye R.Z."/>
            <person name="Que T.C."/>
            <person name="Du C.H."/>
            <person name="Zhou Y.H."/>
            <person name="Cheng J.X."/>
            <person name="Dai P.F."/>
            <person name="Guo W.B."/>
            <person name="Han X.H."/>
            <person name="Huang E.J."/>
            <person name="Li L.F."/>
            <person name="Wei W."/>
            <person name="Gao Y.C."/>
            <person name="Liu J.Z."/>
            <person name="Shao H.Z."/>
            <person name="Wang X."/>
            <person name="Wang C.C."/>
            <person name="Yang T.C."/>
            <person name="Huo Q.B."/>
            <person name="Li W."/>
            <person name="Chen H.Y."/>
            <person name="Chen S.E."/>
            <person name="Zhou L.G."/>
            <person name="Ni X.B."/>
            <person name="Tian J.H."/>
            <person name="Sheng Y."/>
            <person name="Liu T."/>
            <person name="Pan Y.S."/>
            <person name="Xia L.Y."/>
            <person name="Li J."/>
            <person name="Zhao F."/>
            <person name="Cao W.C."/>
        </authorList>
    </citation>
    <scope>NUCLEOTIDE SEQUENCE</scope>
    <source>
        <strain evidence="1">Rmic-2018</strain>
    </source>
</reference>
<name>A0A9J6DXZ4_RHIMP</name>
<evidence type="ECO:0000313" key="2">
    <source>
        <dbReference type="Proteomes" id="UP000821866"/>
    </source>
</evidence>
<dbReference type="EMBL" id="JABSTU010000007">
    <property type="protein sequence ID" value="KAH8026762.1"/>
    <property type="molecule type" value="Genomic_DNA"/>
</dbReference>
<organism evidence="1 2">
    <name type="scientific">Rhipicephalus microplus</name>
    <name type="common">Cattle tick</name>
    <name type="synonym">Boophilus microplus</name>
    <dbReference type="NCBI Taxonomy" id="6941"/>
    <lineage>
        <taxon>Eukaryota</taxon>
        <taxon>Metazoa</taxon>
        <taxon>Ecdysozoa</taxon>
        <taxon>Arthropoda</taxon>
        <taxon>Chelicerata</taxon>
        <taxon>Arachnida</taxon>
        <taxon>Acari</taxon>
        <taxon>Parasitiformes</taxon>
        <taxon>Ixodida</taxon>
        <taxon>Ixodoidea</taxon>
        <taxon>Ixodidae</taxon>
        <taxon>Rhipicephalinae</taxon>
        <taxon>Rhipicephalus</taxon>
        <taxon>Boophilus</taxon>
    </lineage>
</organism>
<evidence type="ECO:0000313" key="1">
    <source>
        <dbReference type="EMBL" id="KAH8026762.1"/>
    </source>
</evidence>
<comment type="caution">
    <text evidence="1">The sequence shown here is derived from an EMBL/GenBank/DDBJ whole genome shotgun (WGS) entry which is preliminary data.</text>
</comment>